<protein>
    <submittedName>
        <fullName evidence="5">Molybdate transport system ATP-binding protein</fullName>
    </submittedName>
</protein>
<name>A0A4R1KCA5_9BACT</name>
<organism evidence="5 6">
    <name type="scientific">Seleniivibrio woodruffii</name>
    <dbReference type="NCBI Taxonomy" id="1078050"/>
    <lineage>
        <taxon>Bacteria</taxon>
        <taxon>Pseudomonadati</taxon>
        <taxon>Deferribacterota</taxon>
        <taxon>Deferribacteres</taxon>
        <taxon>Deferribacterales</taxon>
        <taxon>Geovibrionaceae</taxon>
        <taxon>Seleniivibrio</taxon>
    </lineage>
</organism>
<dbReference type="PANTHER" id="PTHR42781">
    <property type="entry name" value="SPERMIDINE/PUTRESCINE IMPORT ATP-BINDING PROTEIN POTA"/>
    <property type="match status" value="1"/>
</dbReference>
<dbReference type="Pfam" id="PF00005">
    <property type="entry name" value="ABC_tran"/>
    <property type="match status" value="1"/>
</dbReference>
<dbReference type="AlphaFoldDB" id="A0A4R1KCA5"/>
<sequence length="287" mass="31718">MIEIDVVKRIKTASGEVDMHAKVDIEKGGFCSLFGKSGAGKTTILRILAGLTDPDDGVIRIDGKVWFDKKNRINVPVNKRKCGFVFQDYALFPNMTVRKNVEYASVNRSNVDRLIDMVGMTELTHRKPATLSGGQRQRVALARALAAEPEILLLDEPFAALDADMRNVLQNELKVIHDTLGVTTILVSHDKGEVFKLADKVYCMDDGVITRIGTPEEVFTDSTISGKFKFTARVLKIERSDCLYVLTLSIGSEVGHVVATRSEAEDISIGDRVLVYTKAFNPSVKKI</sequence>
<comment type="caution">
    <text evidence="5">The sequence shown here is derived from an EMBL/GenBank/DDBJ whole genome shotgun (WGS) entry which is preliminary data.</text>
</comment>
<keyword evidence="6" id="KW-1185">Reference proteome</keyword>
<evidence type="ECO:0000313" key="5">
    <source>
        <dbReference type="EMBL" id="TCK62176.1"/>
    </source>
</evidence>
<feature type="domain" description="ABC transporter" evidence="4">
    <location>
        <begin position="1"/>
        <end position="231"/>
    </location>
</feature>
<dbReference type="RefSeq" id="WP_132872034.1">
    <property type="nucleotide sequence ID" value="NZ_JAJUHT010000018.1"/>
</dbReference>
<evidence type="ECO:0000256" key="3">
    <source>
        <dbReference type="ARBA" id="ARBA00022840"/>
    </source>
</evidence>
<dbReference type="OrthoDB" id="9802264at2"/>
<dbReference type="InterPro" id="IPR003439">
    <property type="entry name" value="ABC_transporter-like_ATP-bd"/>
</dbReference>
<evidence type="ECO:0000256" key="2">
    <source>
        <dbReference type="ARBA" id="ARBA00022741"/>
    </source>
</evidence>
<keyword evidence="1" id="KW-0813">Transport</keyword>
<keyword evidence="3 5" id="KW-0067">ATP-binding</keyword>
<dbReference type="PANTHER" id="PTHR42781:SF4">
    <property type="entry name" value="SPERMIDINE_PUTRESCINE IMPORT ATP-BINDING PROTEIN POTA"/>
    <property type="match status" value="1"/>
</dbReference>
<dbReference type="PROSITE" id="PS50893">
    <property type="entry name" value="ABC_TRANSPORTER_2"/>
    <property type="match status" value="1"/>
</dbReference>
<dbReference type="EMBL" id="SMGG01000003">
    <property type="protein sequence ID" value="TCK62176.1"/>
    <property type="molecule type" value="Genomic_DNA"/>
</dbReference>
<dbReference type="Proteomes" id="UP000294614">
    <property type="component" value="Unassembled WGS sequence"/>
</dbReference>
<keyword evidence="2" id="KW-0547">Nucleotide-binding</keyword>
<dbReference type="Gene3D" id="3.40.50.300">
    <property type="entry name" value="P-loop containing nucleotide triphosphate hydrolases"/>
    <property type="match status" value="1"/>
</dbReference>
<dbReference type="SMART" id="SM00382">
    <property type="entry name" value="AAA"/>
    <property type="match status" value="1"/>
</dbReference>
<reference evidence="5 6" key="1">
    <citation type="submission" date="2019-03" db="EMBL/GenBank/DDBJ databases">
        <title>Genomic Encyclopedia of Type Strains, Phase IV (KMG-IV): sequencing the most valuable type-strain genomes for metagenomic binning, comparative biology and taxonomic classification.</title>
        <authorList>
            <person name="Goeker M."/>
        </authorList>
    </citation>
    <scope>NUCLEOTIDE SEQUENCE [LARGE SCALE GENOMIC DNA]</scope>
    <source>
        <strain evidence="5 6">DSM 24984</strain>
    </source>
</reference>
<dbReference type="InterPro" id="IPR017871">
    <property type="entry name" value="ABC_transporter-like_CS"/>
</dbReference>
<dbReference type="SUPFAM" id="SSF52540">
    <property type="entry name" value="P-loop containing nucleoside triphosphate hydrolases"/>
    <property type="match status" value="1"/>
</dbReference>
<dbReference type="GO" id="GO:0016887">
    <property type="term" value="F:ATP hydrolysis activity"/>
    <property type="evidence" value="ECO:0007669"/>
    <property type="project" value="InterPro"/>
</dbReference>
<evidence type="ECO:0000256" key="1">
    <source>
        <dbReference type="ARBA" id="ARBA00022448"/>
    </source>
</evidence>
<dbReference type="GO" id="GO:0005524">
    <property type="term" value="F:ATP binding"/>
    <property type="evidence" value="ECO:0007669"/>
    <property type="project" value="UniProtKB-KW"/>
</dbReference>
<dbReference type="PROSITE" id="PS00211">
    <property type="entry name" value="ABC_TRANSPORTER_1"/>
    <property type="match status" value="1"/>
</dbReference>
<dbReference type="InterPro" id="IPR003593">
    <property type="entry name" value="AAA+_ATPase"/>
</dbReference>
<evidence type="ECO:0000313" key="6">
    <source>
        <dbReference type="Proteomes" id="UP000294614"/>
    </source>
</evidence>
<accession>A0A4R1KCA5</accession>
<dbReference type="InterPro" id="IPR050093">
    <property type="entry name" value="ABC_SmlMolc_Importer"/>
</dbReference>
<gene>
    <name evidence="5" type="ORF">C8D98_0690</name>
</gene>
<proteinExistence type="predicted"/>
<evidence type="ECO:0000259" key="4">
    <source>
        <dbReference type="PROSITE" id="PS50893"/>
    </source>
</evidence>
<dbReference type="InterPro" id="IPR027417">
    <property type="entry name" value="P-loop_NTPase"/>
</dbReference>